<keyword evidence="4 7" id="KW-0812">Transmembrane</keyword>
<dbReference type="PANTHER" id="PTHR34582">
    <property type="entry name" value="UPF0702 TRANSMEMBRANE PROTEIN YCAP"/>
    <property type="match status" value="1"/>
</dbReference>
<keyword evidence="10" id="KW-1185">Reference proteome</keyword>
<evidence type="ECO:0000256" key="1">
    <source>
        <dbReference type="ARBA" id="ARBA00004651"/>
    </source>
</evidence>
<comment type="similarity">
    <text evidence="2">Belongs to the UPF0702 family.</text>
</comment>
<keyword evidence="3" id="KW-1003">Cell membrane</keyword>
<dbReference type="InterPro" id="IPR023090">
    <property type="entry name" value="UPF0702_alpha/beta_dom_sf"/>
</dbReference>
<dbReference type="Proteomes" id="UP000737402">
    <property type="component" value="Unassembled WGS sequence"/>
</dbReference>
<dbReference type="EMBL" id="JAFBED010000005">
    <property type="protein sequence ID" value="MBM7620729.1"/>
    <property type="molecule type" value="Genomic_DNA"/>
</dbReference>
<dbReference type="InterPro" id="IPR007353">
    <property type="entry name" value="DUF421"/>
</dbReference>
<gene>
    <name evidence="9" type="ORF">JOC95_002584</name>
</gene>
<feature type="transmembrane region" description="Helical" evidence="7">
    <location>
        <begin position="20"/>
        <end position="38"/>
    </location>
</feature>
<evidence type="ECO:0000256" key="6">
    <source>
        <dbReference type="ARBA" id="ARBA00023136"/>
    </source>
</evidence>
<dbReference type="Gene3D" id="3.30.240.20">
    <property type="entry name" value="bsu07140 like domains"/>
    <property type="match status" value="2"/>
</dbReference>
<keyword evidence="5 7" id="KW-1133">Transmembrane helix</keyword>
<evidence type="ECO:0000256" key="7">
    <source>
        <dbReference type="SAM" id="Phobius"/>
    </source>
</evidence>
<feature type="transmembrane region" description="Helical" evidence="7">
    <location>
        <begin position="71"/>
        <end position="91"/>
    </location>
</feature>
<evidence type="ECO:0000256" key="5">
    <source>
        <dbReference type="ARBA" id="ARBA00022989"/>
    </source>
</evidence>
<name>A0ABS2P195_9BACI</name>
<organism evidence="9 10">
    <name type="scientific">Sutcliffiella tianshenii</name>
    <dbReference type="NCBI Taxonomy" id="1463404"/>
    <lineage>
        <taxon>Bacteria</taxon>
        <taxon>Bacillati</taxon>
        <taxon>Bacillota</taxon>
        <taxon>Bacilli</taxon>
        <taxon>Bacillales</taxon>
        <taxon>Bacillaceae</taxon>
        <taxon>Sutcliffiella</taxon>
    </lineage>
</organism>
<keyword evidence="6 7" id="KW-0472">Membrane</keyword>
<evidence type="ECO:0000313" key="10">
    <source>
        <dbReference type="Proteomes" id="UP000737402"/>
    </source>
</evidence>
<comment type="caution">
    <text evidence="9">The sequence shown here is derived from an EMBL/GenBank/DDBJ whole genome shotgun (WGS) entry which is preliminary data.</text>
</comment>
<evidence type="ECO:0000256" key="3">
    <source>
        <dbReference type="ARBA" id="ARBA00022475"/>
    </source>
</evidence>
<evidence type="ECO:0000313" key="9">
    <source>
        <dbReference type="EMBL" id="MBM7620729.1"/>
    </source>
</evidence>
<feature type="domain" description="YetF C-terminal" evidence="8">
    <location>
        <begin position="94"/>
        <end position="226"/>
    </location>
</feature>
<evidence type="ECO:0000259" key="8">
    <source>
        <dbReference type="Pfam" id="PF04239"/>
    </source>
</evidence>
<protein>
    <submittedName>
        <fullName evidence="9">Uncharacterized membrane protein YcaP (DUF421 family)</fullName>
    </submittedName>
</protein>
<comment type="subcellular location">
    <subcellularLocation>
        <location evidence="1">Cell membrane</location>
        <topology evidence="1">Multi-pass membrane protein</topology>
    </subcellularLocation>
</comment>
<dbReference type="Pfam" id="PF04239">
    <property type="entry name" value="DUF421"/>
    <property type="match status" value="1"/>
</dbReference>
<dbReference type="PANTHER" id="PTHR34582:SF6">
    <property type="entry name" value="UPF0702 TRANSMEMBRANE PROTEIN YCAP"/>
    <property type="match status" value="1"/>
</dbReference>
<sequence length="249" mass="28272">MLKRKGVTAVELIGDLMKVMLRIVTIMPLMLLVTLFMGKRSIGELPVFDFLVILTLGSVVGADIADPEIHHLPTVGAIIGIALLQKIIAWWKIKNRKVGGFLSFEPTLVIYEGQFHIHNMRKISYSIDNVLQMLRQKDVFRVEDVHFALVEANGDMSVKLKPEKEAMKVEHNNGSPVRNAVEFPVIIDGLIQKEALHYKGLNEAWLREELLKQKIADVKEVFYAAVNEQNRLHVCLRTSDKTETLPIFH</sequence>
<proteinExistence type="inferred from homology"/>
<reference evidence="9 10" key="1">
    <citation type="submission" date="2021-01" db="EMBL/GenBank/DDBJ databases">
        <title>Genomic Encyclopedia of Type Strains, Phase IV (KMG-IV): sequencing the most valuable type-strain genomes for metagenomic binning, comparative biology and taxonomic classification.</title>
        <authorList>
            <person name="Goeker M."/>
        </authorList>
    </citation>
    <scope>NUCLEOTIDE SEQUENCE [LARGE SCALE GENOMIC DNA]</scope>
    <source>
        <strain evidence="9 10">DSM 25879</strain>
    </source>
</reference>
<evidence type="ECO:0000256" key="4">
    <source>
        <dbReference type="ARBA" id="ARBA00022692"/>
    </source>
</evidence>
<evidence type="ECO:0000256" key="2">
    <source>
        <dbReference type="ARBA" id="ARBA00006448"/>
    </source>
</evidence>
<accession>A0ABS2P195</accession>